<name>A0ACB8AF55_9AGAM</name>
<sequence length="299" mass="32292">MATKANSVAHPTLVQVDPFIPADQQKGLHNRWHPDIPPYATVKPGEVFNIECVDWTGAQIGNNDTSDDIKNVDLTKIHNLSGPIAVEGAEPGDCLVVDILDVRPFDKMPWGYTGIFELTNGGGLFAREFNSKAAKAIWDFEGVYATSRHIPGVRFAGVSHPGLIGTAPSPELLATWNAREGALIEANANAVPPVAYGPLETGAYVGQDNIPDAIRKKIAREGARTVPGREHGGNCDIKNLSRGSRCYFPVFVKGANLSVGDLHFSQGDVKLSFCGAIEMRWGTWGYIARHASRSLPEPL</sequence>
<protein>
    <submittedName>
        <fullName evidence="1">Acetamidase/Formamidase</fullName>
    </submittedName>
</protein>
<proteinExistence type="predicted"/>
<evidence type="ECO:0000313" key="2">
    <source>
        <dbReference type="Proteomes" id="UP000790377"/>
    </source>
</evidence>
<organism evidence="1 2">
    <name type="scientific">Hygrophoropsis aurantiaca</name>
    <dbReference type="NCBI Taxonomy" id="72124"/>
    <lineage>
        <taxon>Eukaryota</taxon>
        <taxon>Fungi</taxon>
        <taxon>Dikarya</taxon>
        <taxon>Basidiomycota</taxon>
        <taxon>Agaricomycotina</taxon>
        <taxon>Agaricomycetes</taxon>
        <taxon>Agaricomycetidae</taxon>
        <taxon>Boletales</taxon>
        <taxon>Coniophorineae</taxon>
        <taxon>Hygrophoropsidaceae</taxon>
        <taxon>Hygrophoropsis</taxon>
    </lineage>
</organism>
<reference evidence="1" key="1">
    <citation type="journal article" date="2021" name="New Phytol.">
        <title>Evolutionary innovations through gain and loss of genes in the ectomycorrhizal Boletales.</title>
        <authorList>
            <person name="Wu G."/>
            <person name="Miyauchi S."/>
            <person name="Morin E."/>
            <person name="Kuo A."/>
            <person name="Drula E."/>
            <person name="Varga T."/>
            <person name="Kohler A."/>
            <person name="Feng B."/>
            <person name="Cao Y."/>
            <person name="Lipzen A."/>
            <person name="Daum C."/>
            <person name="Hundley H."/>
            <person name="Pangilinan J."/>
            <person name="Johnson J."/>
            <person name="Barry K."/>
            <person name="LaButti K."/>
            <person name="Ng V."/>
            <person name="Ahrendt S."/>
            <person name="Min B."/>
            <person name="Choi I.G."/>
            <person name="Park H."/>
            <person name="Plett J.M."/>
            <person name="Magnuson J."/>
            <person name="Spatafora J.W."/>
            <person name="Nagy L.G."/>
            <person name="Henrissat B."/>
            <person name="Grigoriev I.V."/>
            <person name="Yang Z.L."/>
            <person name="Xu J."/>
            <person name="Martin F.M."/>
        </authorList>
    </citation>
    <scope>NUCLEOTIDE SEQUENCE</scope>
    <source>
        <strain evidence="1">ATCC 28755</strain>
    </source>
</reference>
<dbReference type="Proteomes" id="UP000790377">
    <property type="component" value="Unassembled WGS sequence"/>
</dbReference>
<gene>
    <name evidence="1" type="ORF">BJ138DRAFT_1125979</name>
</gene>
<comment type="caution">
    <text evidence="1">The sequence shown here is derived from an EMBL/GenBank/DDBJ whole genome shotgun (WGS) entry which is preliminary data.</text>
</comment>
<dbReference type="EMBL" id="MU267675">
    <property type="protein sequence ID" value="KAH7911538.1"/>
    <property type="molecule type" value="Genomic_DNA"/>
</dbReference>
<keyword evidence="2" id="KW-1185">Reference proteome</keyword>
<evidence type="ECO:0000313" key="1">
    <source>
        <dbReference type="EMBL" id="KAH7911538.1"/>
    </source>
</evidence>
<accession>A0ACB8AF55</accession>